<dbReference type="InterPro" id="IPR003961">
    <property type="entry name" value="FN3_dom"/>
</dbReference>
<name>A0A1S2VRI3_9BACT</name>
<dbReference type="Pfam" id="PF16656">
    <property type="entry name" value="Pur_ac_phosph_N"/>
    <property type="match status" value="1"/>
</dbReference>
<dbReference type="OrthoDB" id="9809781at2"/>
<keyword evidence="3" id="KW-1185">Reference proteome</keyword>
<evidence type="ECO:0000313" key="3">
    <source>
        <dbReference type="Proteomes" id="UP000181790"/>
    </source>
</evidence>
<dbReference type="GO" id="GO:0046872">
    <property type="term" value="F:metal ion binding"/>
    <property type="evidence" value="ECO:0007669"/>
    <property type="project" value="InterPro"/>
</dbReference>
<organism evidence="2 3">
    <name type="scientific">Arsenicibacter rosenii</name>
    <dbReference type="NCBI Taxonomy" id="1750698"/>
    <lineage>
        <taxon>Bacteria</taxon>
        <taxon>Pseudomonadati</taxon>
        <taxon>Bacteroidota</taxon>
        <taxon>Cytophagia</taxon>
        <taxon>Cytophagales</taxon>
        <taxon>Spirosomataceae</taxon>
        <taxon>Arsenicibacter</taxon>
    </lineage>
</organism>
<dbReference type="InterPro" id="IPR015914">
    <property type="entry name" value="PAPs_N"/>
</dbReference>
<dbReference type="SUPFAM" id="SSF49363">
    <property type="entry name" value="Purple acid phosphatase, N-terminal domain"/>
    <property type="match status" value="1"/>
</dbReference>
<evidence type="ECO:0000313" key="2">
    <source>
        <dbReference type="EMBL" id="OIN61080.1"/>
    </source>
</evidence>
<dbReference type="Proteomes" id="UP000181790">
    <property type="component" value="Unassembled WGS sequence"/>
</dbReference>
<gene>
    <name evidence="2" type="ORF">BLX24_03155</name>
</gene>
<reference evidence="2 3" key="1">
    <citation type="submission" date="2016-10" db="EMBL/GenBank/DDBJ databases">
        <title>Arsenicibacter rosenii gen. nov., sp. nov., an efficient arsenic-methylating bacterium isolated from an arsenic-contaminated paddy soil.</title>
        <authorList>
            <person name="Huang K."/>
        </authorList>
    </citation>
    <scope>NUCLEOTIDE SEQUENCE [LARGE SCALE GENOMIC DNA]</scope>
    <source>
        <strain evidence="2 3">SM-1</strain>
    </source>
</reference>
<proteinExistence type="predicted"/>
<feature type="domain" description="Purple acid phosphatase N-terminal" evidence="1">
    <location>
        <begin position="36"/>
        <end position="113"/>
    </location>
</feature>
<sequence length="120" mass="13581">MQNDLTQKKMNKLLPVAYLCILFAVPPRIVKGPYIQNLTENSVTICWHTDGPANSRVLYGLRMNQLNGAIFNNQQLTDHYITLSNLEPGTRYFYSFGSSGARLQADSTQHFTTGLKKNKK</sequence>
<dbReference type="AlphaFoldDB" id="A0A1S2VRI3"/>
<evidence type="ECO:0000259" key="1">
    <source>
        <dbReference type="Pfam" id="PF16656"/>
    </source>
</evidence>
<dbReference type="Gene3D" id="2.60.40.380">
    <property type="entry name" value="Purple acid phosphatase-like, N-terminal"/>
    <property type="match status" value="1"/>
</dbReference>
<dbReference type="EMBL" id="MORL01000001">
    <property type="protein sequence ID" value="OIN61080.1"/>
    <property type="molecule type" value="Genomic_DNA"/>
</dbReference>
<protein>
    <recommendedName>
        <fullName evidence="1">Purple acid phosphatase N-terminal domain-containing protein</fullName>
    </recommendedName>
</protein>
<accession>A0A1S2VRI3</accession>
<dbReference type="GO" id="GO:0003993">
    <property type="term" value="F:acid phosphatase activity"/>
    <property type="evidence" value="ECO:0007669"/>
    <property type="project" value="InterPro"/>
</dbReference>
<comment type="caution">
    <text evidence="2">The sequence shown here is derived from an EMBL/GenBank/DDBJ whole genome shotgun (WGS) entry which is preliminary data.</text>
</comment>
<dbReference type="InterPro" id="IPR008963">
    <property type="entry name" value="Purple_acid_Pase-like_N"/>
</dbReference>
<dbReference type="CDD" id="cd00063">
    <property type="entry name" value="FN3"/>
    <property type="match status" value="1"/>
</dbReference>